<dbReference type="Pfam" id="PF07730">
    <property type="entry name" value="HisKA_3"/>
    <property type="match status" value="1"/>
</dbReference>
<dbReference type="Gene3D" id="3.30.565.10">
    <property type="entry name" value="Histidine kinase-like ATPase, C-terminal domain"/>
    <property type="match status" value="1"/>
</dbReference>
<feature type="region of interest" description="Disordered" evidence="11">
    <location>
        <begin position="563"/>
        <end position="586"/>
    </location>
</feature>
<dbReference type="InterPro" id="IPR036890">
    <property type="entry name" value="HATPase_C_sf"/>
</dbReference>
<feature type="domain" description="Histidine kinase/HSP90-like ATPase" evidence="13">
    <location>
        <begin position="494"/>
        <end position="583"/>
    </location>
</feature>
<dbReference type="AlphaFoldDB" id="A0A1G8XXR5"/>
<dbReference type="InterPro" id="IPR050482">
    <property type="entry name" value="Sensor_HK_TwoCompSys"/>
</dbReference>
<feature type="region of interest" description="Disordered" evidence="11">
    <location>
        <begin position="1"/>
        <end position="30"/>
    </location>
</feature>
<evidence type="ECO:0000256" key="11">
    <source>
        <dbReference type="SAM" id="MobiDB-lite"/>
    </source>
</evidence>
<evidence type="ECO:0000256" key="1">
    <source>
        <dbReference type="ARBA" id="ARBA00001946"/>
    </source>
</evidence>
<dbReference type="Pfam" id="PF02518">
    <property type="entry name" value="HATPase_c"/>
    <property type="match status" value="1"/>
</dbReference>
<dbReference type="SUPFAM" id="SSF55781">
    <property type="entry name" value="GAF domain-like"/>
    <property type="match status" value="2"/>
</dbReference>
<evidence type="ECO:0000313" key="14">
    <source>
        <dbReference type="EMBL" id="SDJ95362.1"/>
    </source>
</evidence>
<accession>A0A1G8XXR5</accession>
<dbReference type="GO" id="GO:0020037">
    <property type="term" value="F:heme binding"/>
    <property type="evidence" value="ECO:0007669"/>
    <property type="project" value="UniProtKB-ARBA"/>
</dbReference>
<organism evidence="14 15">
    <name type="scientific">Actinopolyspora mzabensis</name>
    <dbReference type="NCBI Taxonomy" id="995066"/>
    <lineage>
        <taxon>Bacteria</taxon>
        <taxon>Bacillati</taxon>
        <taxon>Actinomycetota</taxon>
        <taxon>Actinomycetes</taxon>
        <taxon>Actinopolysporales</taxon>
        <taxon>Actinopolysporaceae</taxon>
        <taxon>Actinopolyspora</taxon>
    </lineage>
</organism>
<keyword evidence="6" id="KW-0479">Metal-binding</keyword>
<dbReference type="GO" id="GO:0000155">
    <property type="term" value="F:phosphorelay sensor kinase activity"/>
    <property type="evidence" value="ECO:0007669"/>
    <property type="project" value="InterPro"/>
</dbReference>
<evidence type="ECO:0000256" key="7">
    <source>
        <dbReference type="ARBA" id="ARBA00022777"/>
    </source>
</evidence>
<dbReference type="InterPro" id="IPR011712">
    <property type="entry name" value="Sig_transdc_His_kin_sub3_dim/P"/>
</dbReference>
<dbReference type="InterPro" id="IPR029016">
    <property type="entry name" value="GAF-like_dom_sf"/>
</dbReference>
<feature type="domain" description="GAF" evidence="12">
    <location>
        <begin position="237"/>
        <end position="384"/>
    </location>
</feature>
<keyword evidence="5" id="KW-0808">Transferase</keyword>
<feature type="compositionally biased region" description="Low complexity" evidence="11">
    <location>
        <begin position="1"/>
        <end position="11"/>
    </location>
</feature>
<dbReference type="InterPro" id="IPR003594">
    <property type="entry name" value="HATPase_dom"/>
</dbReference>
<dbReference type="SMART" id="SM00065">
    <property type="entry name" value="GAF"/>
    <property type="match status" value="2"/>
</dbReference>
<evidence type="ECO:0000256" key="8">
    <source>
        <dbReference type="ARBA" id="ARBA00022842"/>
    </source>
</evidence>
<proteinExistence type="predicted"/>
<dbReference type="CDD" id="cd16917">
    <property type="entry name" value="HATPase_UhpB-NarQ-NarX-like"/>
    <property type="match status" value="1"/>
</dbReference>
<comment type="cofactor">
    <cofactor evidence="1">
        <name>Mg(2+)</name>
        <dbReference type="ChEBI" id="CHEBI:18420"/>
    </cofactor>
</comment>
<evidence type="ECO:0000259" key="12">
    <source>
        <dbReference type="SMART" id="SM00065"/>
    </source>
</evidence>
<dbReference type="SUPFAM" id="SSF55874">
    <property type="entry name" value="ATPase domain of HSP90 chaperone/DNA topoisomerase II/histidine kinase"/>
    <property type="match status" value="1"/>
</dbReference>
<dbReference type="FunFam" id="3.30.450.40:FF:000052">
    <property type="entry name" value="Oxygen sensor histidine kinase response regulator DevS/DosS"/>
    <property type="match status" value="1"/>
</dbReference>
<keyword evidence="3" id="KW-0963">Cytoplasm</keyword>
<feature type="domain" description="GAF" evidence="12">
    <location>
        <begin position="68"/>
        <end position="216"/>
    </location>
</feature>
<evidence type="ECO:0000256" key="4">
    <source>
        <dbReference type="ARBA" id="ARBA00022553"/>
    </source>
</evidence>
<reference evidence="15" key="1">
    <citation type="submission" date="2016-10" db="EMBL/GenBank/DDBJ databases">
        <authorList>
            <person name="Varghese N."/>
            <person name="Submissions S."/>
        </authorList>
    </citation>
    <scope>NUCLEOTIDE SEQUENCE [LARGE SCALE GENOMIC DNA]</scope>
    <source>
        <strain evidence="15">DSM 45460</strain>
    </source>
</reference>
<evidence type="ECO:0000256" key="3">
    <source>
        <dbReference type="ARBA" id="ARBA00022490"/>
    </source>
</evidence>
<evidence type="ECO:0000313" key="15">
    <source>
        <dbReference type="Proteomes" id="UP000199213"/>
    </source>
</evidence>
<keyword evidence="7 14" id="KW-0418">Kinase</keyword>
<dbReference type="PANTHER" id="PTHR24421:SF56">
    <property type="entry name" value="OXYGEN SENSOR HISTIDINE KINASE RESPONSE REGULATOR DOST"/>
    <property type="match status" value="1"/>
</dbReference>
<gene>
    <name evidence="14" type="ORF">SAMN04487820_103132</name>
</gene>
<evidence type="ECO:0000259" key="13">
    <source>
        <dbReference type="SMART" id="SM00387"/>
    </source>
</evidence>
<dbReference type="SMART" id="SM00387">
    <property type="entry name" value="HATPase_c"/>
    <property type="match status" value="1"/>
</dbReference>
<dbReference type="GO" id="GO:0070026">
    <property type="term" value="F:nitric oxide binding"/>
    <property type="evidence" value="ECO:0007669"/>
    <property type="project" value="UniProtKB-ARBA"/>
</dbReference>
<name>A0A1G8XXR5_ACTMZ</name>
<dbReference type="GO" id="GO:0070483">
    <property type="term" value="P:detection of hypoxia"/>
    <property type="evidence" value="ECO:0007669"/>
    <property type="project" value="UniProtKB-ARBA"/>
</dbReference>
<keyword evidence="8" id="KW-0460">Magnesium</keyword>
<evidence type="ECO:0000256" key="5">
    <source>
        <dbReference type="ARBA" id="ARBA00022679"/>
    </source>
</evidence>
<dbReference type="GO" id="GO:0005524">
    <property type="term" value="F:ATP binding"/>
    <property type="evidence" value="ECO:0007669"/>
    <property type="project" value="UniProtKB-ARBA"/>
</dbReference>
<keyword evidence="9" id="KW-0408">Iron</keyword>
<evidence type="ECO:0000256" key="6">
    <source>
        <dbReference type="ARBA" id="ARBA00022723"/>
    </source>
</evidence>
<evidence type="ECO:0000256" key="9">
    <source>
        <dbReference type="ARBA" id="ARBA00023004"/>
    </source>
</evidence>
<dbReference type="GO" id="GO:0016020">
    <property type="term" value="C:membrane"/>
    <property type="evidence" value="ECO:0007669"/>
    <property type="project" value="InterPro"/>
</dbReference>
<dbReference type="EMBL" id="FNFM01000003">
    <property type="protein sequence ID" value="SDJ95362.1"/>
    <property type="molecule type" value="Genomic_DNA"/>
</dbReference>
<dbReference type="Gene3D" id="1.20.5.1930">
    <property type="match status" value="1"/>
</dbReference>
<dbReference type="GO" id="GO:0046983">
    <property type="term" value="F:protein dimerization activity"/>
    <property type="evidence" value="ECO:0007669"/>
    <property type="project" value="InterPro"/>
</dbReference>
<keyword evidence="15" id="KW-1185">Reference proteome</keyword>
<comment type="cofactor">
    <cofactor evidence="2">
        <name>heme</name>
        <dbReference type="ChEBI" id="CHEBI:30413"/>
    </cofactor>
</comment>
<sequence length="586" mass="62766">MGHVSGSESPPGGSGDFPLPPETRDALSQSRSRELLRGAWELIERDSGAGDRADVLLEAILAVSSELELDTTLRRIVQAATGVVGAKYGALGVLNPDGDGLAEFIYEGIDEETRHRIGELPRGRGLLGLLIDHPEPVRLTELSQHPQSVGFPTNHPRMRSFLGVPIRLRNEVFGNLYLTEKIGDDAFTEADETMVSALAAAAGIAVENARLYEQARLRQRWQEATSEIRAALLAASDPAEALDLIADRAHEISGADCTFLALPGEPDVPSEEVDRLTISVSAGAMGLGLVGREIPVSTSPCGAVFRERLPRHVSTLDLGAETASFGPALILPLRSSSETVSGVLVVARNPGATSFDSEQLRLVAGFTDQAALALRLADDQHRLRELEVLGDRDRIARDLHDHVIQRLFAIGLSLQNTQGRTTDFEVGQRLSTTTTELQQVVNDIRDTIFDLRNSTRHGSELRTRLNEIVSESIAETGLEAKVHMSGPLSAVPEELAEQAEAVIREALSNTVRHADASSVAVTVSVTDELTVTVVDDGSGIPAGVTRSGLDNLAQRARRVEGTMEATPLPGGGTRLSWSAPLPSPES</sequence>
<keyword evidence="10" id="KW-0902">Two-component regulatory system</keyword>
<evidence type="ECO:0000256" key="2">
    <source>
        <dbReference type="ARBA" id="ARBA00001971"/>
    </source>
</evidence>
<evidence type="ECO:0000256" key="10">
    <source>
        <dbReference type="ARBA" id="ARBA00023012"/>
    </source>
</evidence>
<dbReference type="GO" id="GO:0000287">
    <property type="term" value="F:magnesium ion binding"/>
    <property type="evidence" value="ECO:0007669"/>
    <property type="project" value="UniProtKB-ARBA"/>
</dbReference>
<dbReference type="GO" id="GO:0019825">
    <property type="term" value="F:oxygen binding"/>
    <property type="evidence" value="ECO:0007669"/>
    <property type="project" value="UniProtKB-ARBA"/>
</dbReference>
<protein>
    <submittedName>
        <fullName evidence="14">Histidine kinase-, DNA gyrase B-, and HSP90-like ATPase</fullName>
    </submittedName>
</protein>
<dbReference type="Pfam" id="PF13185">
    <property type="entry name" value="GAF_2"/>
    <property type="match status" value="2"/>
</dbReference>
<keyword evidence="4" id="KW-0597">Phosphoprotein</keyword>
<dbReference type="InterPro" id="IPR003018">
    <property type="entry name" value="GAF"/>
</dbReference>
<dbReference type="Proteomes" id="UP000199213">
    <property type="component" value="Unassembled WGS sequence"/>
</dbReference>
<dbReference type="Gene3D" id="3.30.450.40">
    <property type="match status" value="2"/>
</dbReference>
<dbReference type="PANTHER" id="PTHR24421">
    <property type="entry name" value="NITRATE/NITRITE SENSOR PROTEIN NARX-RELATED"/>
    <property type="match status" value="1"/>
</dbReference>
<dbReference type="GO" id="GO:0019826">
    <property type="term" value="F:oxygen sensor activity"/>
    <property type="evidence" value="ECO:0007669"/>
    <property type="project" value="UniProtKB-ARBA"/>
</dbReference>
<dbReference type="GO" id="GO:0070025">
    <property type="term" value="F:carbon monoxide binding"/>
    <property type="evidence" value="ECO:0007669"/>
    <property type="project" value="UniProtKB-ARBA"/>
</dbReference>